<dbReference type="SUPFAM" id="SSF56059">
    <property type="entry name" value="Glutathione synthetase ATP-binding domain-like"/>
    <property type="match status" value="1"/>
</dbReference>
<dbReference type="UniPathway" id="UPA00223">
    <property type="reaction ID" value="UER00999"/>
</dbReference>
<comment type="subunit">
    <text evidence="5">Heterotetramer of two alpha and two beta subunits.</text>
</comment>
<dbReference type="InterPro" id="IPR011761">
    <property type="entry name" value="ATP-grasp"/>
</dbReference>
<dbReference type="PROSITE" id="PS50975">
    <property type="entry name" value="ATP_GRASP"/>
    <property type="match status" value="1"/>
</dbReference>
<dbReference type="NCBIfam" id="TIGR01016">
    <property type="entry name" value="sucCoAbeta"/>
    <property type="match status" value="1"/>
</dbReference>
<dbReference type="PANTHER" id="PTHR11815">
    <property type="entry name" value="SUCCINYL-COA SYNTHETASE BETA CHAIN"/>
    <property type="match status" value="1"/>
</dbReference>
<dbReference type="HAMAP" id="MF_00558">
    <property type="entry name" value="Succ_CoA_beta"/>
    <property type="match status" value="1"/>
</dbReference>
<dbReference type="STRING" id="593750.Metfor_2319"/>
<evidence type="ECO:0000256" key="3">
    <source>
        <dbReference type="ARBA" id="ARBA00022741"/>
    </source>
</evidence>
<accession>L0HJ42</accession>
<dbReference type="OrthoDB" id="146449at2157"/>
<dbReference type="GO" id="GO:0004775">
    <property type="term" value="F:succinate-CoA ligase (ADP-forming) activity"/>
    <property type="evidence" value="ECO:0007669"/>
    <property type="project" value="UniProtKB-UniRule"/>
</dbReference>
<comment type="cofactor">
    <cofactor evidence="5">
        <name>Mg(2+)</name>
        <dbReference type="ChEBI" id="CHEBI:18420"/>
    </cofactor>
    <text evidence="5">Binds 1 Mg(2+) ion per subunit.</text>
</comment>
<dbReference type="InterPro" id="IPR017866">
    <property type="entry name" value="Succ-CoA_synthase_bsu_CS"/>
</dbReference>
<feature type="domain" description="ATP-grasp" evidence="8">
    <location>
        <begin position="9"/>
        <end position="214"/>
    </location>
</feature>
<evidence type="ECO:0000259" key="8">
    <source>
        <dbReference type="PROSITE" id="PS50975"/>
    </source>
</evidence>
<organism evidence="9 10">
    <name type="scientific">Methanoregula formicica (strain DSM 22288 / NBRC 105244 / SMSP)</name>
    <dbReference type="NCBI Taxonomy" id="593750"/>
    <lineage>
        <taxon>Archaea</taxon>
        <taxon>Methanobacteriati</taxon>
        <taxon>Methanobacteriota</taxon>
        <taxon>Stenosarchaea group</taxon>
        <taxon>Methanomicrobia</taxon>
        <taxon>Methanomicrobiales</taxon>
        <taxon>Methanoregulaceae</taxon>
        <taxon>Methanoregula</taxon>
    </lineage>
</organism>
<keyword evidence="2 5" id="KW-0479">Metal-binding</keyword>
<feature type="binding site" evidence="5">
    <location>
        <position position="98"/>
    </location>
    <ligand>
        <name>ATP</name>
        <dbReference type="ChEBI" id="CHEBI:30616"/>
    </ligand>
</feature>
<comment type="pathway">
    <text evidence="5">Carbohydrate metabolism; tricarboxylic acid cycle; succinate from succinyl-CoA (ligase route): step 1/1.</text>
</comment>
<dbReference type="RefSeq" id="WP_015286286.1">
    <property type="nucleotide sequence ID" value="NC_019943.1"/>
</dbReference>
<comment type="catalytic activity">
    <reaction evidence="5">
        <text>succinate + ATP + CoA = succinyl-CoA + ADP + phosphate</text>
        <dbReference type="Rhea" id="RHEA:17661"/>
        <dbReference type="ChEBI" id="CHEBI:30031"/>
        <dbReference type="ChEBI" id="CHEBI:30616"/>
        <dbReference type="ChEBI" id="CHEBI:43474"/>
        <dbReference type="ChEBI" id="CHEBI:57287"/>
        <dbReference type="ChEBI" id="CHEBI:57292"/>
        <dbReference type="ChEBI" id="CHEBI:456216"/>
        <dbReference type="EC" id="6.2.1.5"/>
    </reaction>
</comment>
<dbReference type="InterPro" id="IPR005811">
    <property type="entry name" value="SUCC_ACL_C"/>
</dbReference>
<evidence type="ECO:0000313" key="10">
    <source>
        <dbReference type="Proteomes" id="UP000010824"/>
    </source>
</evidence>
<name>L0HJ42_METFS</name>
<dbReference type="GO" id="GO:0006104">
    <property type="term" value="P:succinyl-CoA metabolic process"/>
    <property type="evidence" value="ECO:0007669"/>
    <property type="project" value="TreeGrafter"/>
</dbReference>
<dbReference type="EMBL" id="CP003167">
    <property type="protein sequence ID" value="AGB03323.1"/>
    <property type="molecule type" value="Genomic_DNA"/>
</dbReference>
<evidence type="ECO:0000256" key="6">
    <source>
        <dbReference type="PROSITE-ProRule" id="PRU00409"/>
    </source>
</evidence>
<dbReference type="Gene3D" id="3.40.50.261">
    <property type="entry name" value="Succinyl-CoA synthetase domains"/>
    <property type="match status" value="1"/>
</dbReference>
<keyword evidence="10" id="KW-1185">Reference proteome</keyword>
<dbReference type="EC" id="6.2.1.5" evidence="5"/>
<dbReference type="Gene3D" id="3.30.1490.20">
    <property type="entry name" value="ATP-grasp fold, A domain"/>
    <property type="match status" value="1"/>
</dbReference>
<dbReference type="PROSITE" id="PS01217">
    <property type="entry name" value="SUCCINYL_COA_LIG_3"/>
    <property type="match status" value="1"/>
</dbReference>
<comment type="similarity">
    <text evidence="5">Belongs to the succinate/malate CoA ligase beta subunit family.</text>
</comment>
<proteinExistence type="inferred from homology"/>
<keyword evidence="5" id="KW-0816">Tricarboxylic acid cycle</keyword>
<reference evidence="9 10" key="2">
    <citation type="journal article" date="2014" name="Genome Announc.">
        <title>Complete Genome Sequence of Methanoregula formicica SMSPT, a Mesophilic Hydrogenotrophic Methanogen Isolated from a Methanogenic Upflow Anaerobic Sludge Blanket Reactor.</title>
        <authorList>
            <person name="Yamamoto K."/>
            <person name="Tamaki H."/>
            <person name="Cadillo-Quiroz H."/>
            <person name="Imachi H."/>
            <person name="Kyrpides N."/>
            <person name="Woyke T."/>
            <person name="Goodwin L."/>
            <person name="Zinder S.H."/>
            <person name="Kamagata Y."/>
            <person name="Liu W.T."/>
        </authorList>
    </citation>
    <scope>NUCLEOTIDE SEQUENCE [LARGE SCALE GENOMIC DNA]</scope>
    <source>
        <strain evidence="10">DSM 22288 / NBRC 105244 / SMSP</strain>
    </source>
</reference>
<comment type="catalytic activity">
    <reaction evidence="5">
        <text>GTP + succinate + CoA = succinyl-CoA + GDP + phosphate</text>
        <dbReference type="Rhea" id="RHEA:22120"/>
        <dbReference type="ChEBI" id="CHEBI:30031"/>
        <dbReference type="ChEBI" id="CHEBI:37565"/>
        <dbReference type="ChEBI" id="CHEBI:43474"/>
        <dbReference type="ChEBI" id="CHEBI:57287"/>
        <dbReference type="ChEBI" id="CHEBI:57292"/>
        <dbReference type="ChEBI" id="CHEBI:58189"/>
    </reaction>
</comment>
<dbReference type="PIRSF" id="PIRSF001554">
    <property type="entry name" value="SucCS_beta"/>
    <property type="match status" value="1"/>
</dbReference>
<feature type="region of interest" description="Disordered" evidence="7">
    <location>
        <begin position="360"/>
        <end position="404"/>
    </location>
</feature>
<dbReference type="InterPro" id="IPR005809">
    <property type="entry name" value="Succ_CoA_ligase-like_bsu"/>
</dbReference>
<evidence type="ECO:0000256" key="4">
    <source>
        <dbReference type="ARBA" id="ARBA00022842"/>
    </source>
</evidence>
<dbReference type="PANTHER" id="PTHR11815:SF10">
    <property type="entry name" value="SUCCINATE--COA LIGASE [GDP-FORMING] SUBUNIT BETA, MITOCHONDRIAL"/>
    <property type="match status" value="1"/>
</dbReference>
<feature type="binding site" evidence="5">
    <location>
        <begin position="302"/>
        <end position="304"/>
    </location>
    <ligand>
        <name>substrate</name>
        <note>ligand shared with subunit alpha</note>
    </ligand>
</feature>
<dbReference type="GO" id="GO:0004776">
    <property type="term" value="F:succinate-CoA ligase (GDP-forming) activity"/>
    <property type="evidence" value="ECO:0007669"/>
    <property type="project" value="RHEA"/>
</dbReference>
<feature type="binding site" evidence="5">
    <location>
        <position position="185"/>
    </location>
    <ligand>
        <name>Mg(2+)</name>
        <dbReference type="ChEBI" id="CHEBI:18420"/>
    </ligand>
</feature>
<dbReference type="GeneID" id="14309711"/>
<evidence type="ECO:0000313" key="9">
    <source>
        <dbReference type="EMBL" id="AGB03323.1"/>
    </source>
</evidence>
<dbReference type="GO" id="GO:0000287">
    <property type="term" value="F:magnesium ion binding"/>
    <property type="evidence" value="ECO:0007669"/>
    <property type="project" value="UniProtKB-UniRule"/>
</dbReference>
<dbReference type="Pfam" id="PF08442">
    <property type="entry name" value="ATP-grasp_2"/>
    <property type="match status" value="1"/>
</dbReference>
<feature type="binding site" evidence="5">
    <location>
        <position position="90"/>
    </location>
    <ligand>
        <name>ATP</name>
        <dbReference type="ChEBI" id="CHEBI:30616"/>
    </ligand>
</feature>
<dbReference type="AlphaFoldDB" id="L0HJ42"/>
<dbReference type="eggNOG" id="arCOG01337">
    <property type="taxonomic scope" value="Archaea"/>
</dbReference>
<feature type="binding site" evidence="5">
    <location>
        <begin position="52"/>
        <end position="54"/>
    </location>
    <ligand>
        <name>ATP</name>
        <dbReference type="ChEBI" id="CHEBI:30616"/>
    </ligand>
</feature>
<dbReference type="HOGENOM" id="CLU_037430_0_2_2"/>
<comment type="function">
    <text evidence="5">Succinyl-CoA synthetase functions in the citric acid cycle (TCA), coupling the hydrolysis of succinyl-CoA to the synthesis of either ATP or GTP and thus represents the only step of substrate-level phosphorylation in the TCA. The beta subunit provides nucleotide specificity of the enzyme and binds the substrate succinate, while the binding sites for coenzyme A and phosphate are found in the alpha subunit.</text>
</comment>
<evidence type="ECO:0000256" key="1">
    <source>
        <dbReference type="ARBA" id="ARBA00022598"/>
    </source>
</evidence>
<reference evidence="10" key="1">
    <citation type="submission" date="2011-12" db="EMBL/GenBank/DDBJ databases">
        <title>Complete sequence of Methanoregula formicicum SMSP.</title>
        <authorList>
            <person name="Lucas S."/>
            <person name="Han J."/>
            <person name="Lapidus A."/>
            <person name="Cheng J.-F."/>
            <person name="Goodwin L."/>
            <person name="Pitluck S."/>
            <person name="Peters L."/>
            <person name="Ovchinnikova G."/>
            <person name="Teshima H."/>
            <person name="Detter J.C."/>
            <person name="Han C."/>
            <person name="Tapia R."/>
            <person name="Land M."/>
            <person name="Hauser L."/>
            <person name="Kyrpides N."/>
            <person name="Ivanova N."/>
            <person name="Pagani I."/>
            <person name="Imachi H."/>
            <person name="Tamaki H."/>
            <person name="Sekiguchi Y."/>
            <person name="Kamagata Y."/>
            <person name="Cadillo-Quiroz H."/>
            <person name="Zinder S."/>
            <person name="Liu W.-T."/>
            <person name="Woyke T."/>
        </authorList>
    </citation>
    <scope>NUCLEOTIDE SEQUENCE [LARGE SCALE GENOMIC DNA]</scope>
    <source>
        <strain evidence="10">DSM 22288 / NBRC 105244 / SMSP</strain>
    </source>
</reference>
<dbReference type="GO" id="GO:0006099">
    <property type="term" value="P:tricarboxylic acid cycle"/>
    <property type="evidence" value="ECO:0007669"/>
    <property type="project" value="UniProtKB-UniRule"/>
</dbReference>
<dbReference type="InterPro" id="IPR013815">
    <property type="entry name" value="ATP_grasp_subdomain_1"/>
</dbReference>
<keyword evidence="5 6" id="KW-0067">ATP-binding</keyword>
<evidence type="ECO:0000256" key="5">
    <source>
        <dbReference type="HAMAP-Rule" id="MF_00558"/>
    </source>
</evidence>
<keyword evidence="4 5" id="KW-0460">Magnesium</keyword>
<dbReference type="InterPro" id="IPR013650">
    <property type="entry name" value="ATP-grasp_succ-CoA_synth-type"/>
</dbReference>
<evidence type="ECO:0000256" key="2">
    <source>
        <dbReference type="ARBA" id="ARBA00022723"/>
    </source>
</evidence>
<evidence type="ECO:0000256" key="7">
    <source>
        <dbReference type="SAM" id="MobiDB-lite"/>
    </source>
</evidence>
<protein>
    <recommendedName>
        <fullName evidence="5">Succinate--CoA ligase [ADP-forming] subunit beta</fullName>
        <ecNumber evidence="5">6.2.1.5</ecNumber>
    </recommendedName>
    <alternativeName>
        <fullName evidence="5">Succinyl-CoA synthetase subunit beta</fullName>
        <shortName evidence="5">SCS-beta</shortName>
    </alternativeName>
</protein>
<dbReference type="GO" id="GO:0042709">
    <property type="term" value="C:succinate-CoA ligase complex"/>
    <property type="evidence" value="ECO:0007669"/>
    <property type="project" value="TreeGrafter"/>
</dbReference>
<feature type="binding site" evidence="5">
    <location>
        <position position="245"/>
    </location>
    <ligand>
        <name>substrate</name>
        <note>ligand shared with subunit alpha</note>
    </ligand>
</feature>
<dbReference type="FunCoup" id="L0HJ42">
    <property type="interactions" value="203"/>
</dbReference>
<keyword evidence="3 5" id="KW-0547">Nucleotide-binding</keyword>
<dbReference type="InterPro" id="IPR016102">
    <property type="entry name" value="Succinyl-CoA_synth-like"/>
</dbReference>
<dbReference type="Pfam" id="PF00549">
    <property type="entry name" value="Ligase_CoA"/>
    <property type="match status" value="1"/>
</dbReference>
<dbReference type="SUPFAM" id="SSF52210">
    <property type="entry name" value="Succinyl-CoA synthetase domains"/>
    <property type="match status" value="1"/>
</dbReference>
<dbReference type="KEGG" id="mfo:Metfor_2319"/>
<feature type="binding site" evidence="5">
    <location>
        <position position="45"/>
    </location>
    <ligand>
        <name>ATP</name>
        <dbReference type="ChEBI" id="CHEBI:30616"/>
    </ligand>
</feature>
<dbReference type="InParanoid" id="L0HJ42"/>
<dbReference type="Gene3D" id="3.30.470.20">
    <property type="entry name" value="ATP-grasp fold, B domain"/>
    <property type="match status" value="1"/>
</dbReference>
<keyword evidence="1 5" id="KW-0436">Ligase</keyword>
<dbReference type="Proteomes" id="UP000010824">
    <property type="component" value="Chromosome"/>
</dbReference>
<feature type="binding site" evidence="5">
    <location>
        <position position="93"/>
    </location>
    <ligand>
        <name>ATP</name>
        <dbReference type="ChEBI" id="CHEBI:30616"/>
    </ligand>
</feature>
<gene>
    <name evidence="5" type="primary">sucC</name>
    <name evidence="9" type="ordered locus">Metfor_2319</name>
</gene>
<feature type="binding site" evidence="5">
    <location>
        <position position="198"/>
    </location>
    <ligand>
        <name>Mg(2+)</name>
        <dbReference type="ChEBI" id="CHEBI:18420"/>
    </ligand>
</feature>
<sequence length="404" mass="43474">MKLREYEAKNVIKAAGIPVPAGFLIRSPDELTPHLDALGTAFVLKAQVDVGGRGKAGGILMADKATGTKVAKDLFAKQIKGLPVKEVLAEQKLDIKHEYYLSITVDRSSRQPLILFTEAGGVEIEVTAKEHPELIRKVVANPLMKDLPPFLIRELLGSAPKEIGPVINKLYKVFIEKDALLAEINPLVATPNGIFAADAKIIVDDNALGRQGITVNRDLSEREREAEKHGFSYVELDGKIGVIGNGAGLTMATLDLIEYYGGKAANFLDVGGGAESERVKNAVRLVASVPSVKVIVVNLLGGITKCDEVAKGIIAAEIPQKVIVRLAGTNEAEGRRLLSEKGYEMLDTMDLVVKKAVEVTSEQPHQKKPGPWKKPNGGQHSVAVITKPESQPTSEMYQLGKGGM</sequence>
<dbReference type="GO" id="GO:0005524">
    <property type="term" value="F:ATP binding"/>
    <property type="evidence" value="ECO:0007669"/>
    <property type="project" value="UniProtKB-UniRule"/>
</dbReference>